<dbReference type="InterPro" id="IPR001932">
    <property type="entry name" value="PPM-type_phosphatase-like_dom"/>
</dbReference>
<dbReference type="PANTHER" id="PTHR43156:SF2">
    <property type="entry name" value="STAGE II SPORULATION PROTEIN E"/>
    <property type="match status" value="1"/>
</dbReference>
<name>A0ABP8TYH8_9ACTN</name>
<keyword evidence="5" id="KW-1185">Reference proteome</keyword>
<evidence type="ECO:0000313" key="5">
    <source>
        <dbReference type="Proteomes" id="UP001501442"/>
    </source>
</evidence>
<accession>A0ABP8TYH8</accession>
<organism evidence="4 5">
    <name type="scientific">Actinoallomurus vinaceus</name>
    <dbReference type="NCBI Taxonomy" id="1080074"/>
    <lineage>
        <taxon>Bacteria</taxon>
        <taxon>Bacillati</taxon>
        <taxon>Actinomycetota</taxon>
        <taxon>Actinomycetes</taxon>
        <taxon>Streptosporangiales</taxon>
        <taxon>Thermomonosporaceae</taxon>
        <taxon>Actinoallomurus</taxon>
    </lineage>
</organism>
<evidence type="ECO:0000259" key="3">
    <source>
        <dbReference type="SMART" id="SM00331"/>
    </source>
</evidence>
<dbReference type="InterPro" id="IPR052016">
    <property type="entry name" value="Bact_Sigma-Reg"/>
</dbReference>
<reference evidence="5" key="1">
    <citation type="journal article" date="2019" name="Int. J. Syst. Evol. Microbiol.">
        <title>The Global Catalogue of Microorganisms (GCM) 10K type strain sequencing project: providing services to taxonomists for standard genome sequencing and annotation.</title>
        <authorList>
            <consortium name="The Broad Institute Genomics Platform"/>
            <consortium name="The Broad Institute Genome Sequencing Center for Infectious Disease"/>
            <person name="Wu L."/>
            <person name="Ma J."/>
        </authorList>
    </citation>
    <scope>NUCLEOTIDE SEQUENCE [LARGE SCALE GENOMIC DNA]</scope>
    <source>
        <strain evidence="5">JCM 17939</strain>
    </source>
</reference>
<comment type="caution">
    <text evidence="4">The sequence shown here is derived from an EMBL/GenBank/DDBJ whole genome shotgun (WGS) entry which is preliminary data.</text>
</comment>
<feature type="transmembrane region" description="Helical" evidence="2">
    <location>
        <begin position="34"/>
        <end position="53"/>
    </location>
</feature>
<sequence>MADVLTPPSVHLGPLLVVAPALTASFGGPMMTGLIGAVAVVAQVVIAFLHGGIGTLNHQAQIAALVAVSSLVVVFRYLRERHERQLIQVRSVSETAQRVILRPLPGRIGPLRITSMYVAATAEAHIGGDLYAAARTAGGTRLLIGDVRGKGLASVGDAALLLCAFREASHRHSTLPRLVAHLEGSVCRNLTELAETNTNSSECFVTAAITEIPDAEPVVHVIDCGHPPPLLLRGGEVLTLQPDQTGPPLGLGELGVGEHLPQAFAFEPGDILVLYTDGVIEARDGSGEFYPLAERLPMWAGQDPEALVRLLHDDLLGHVGGNLSDDAAAIVVQRLPAGPAPLRRAPGSRLRP</sequence>
<dbReference type="Pfam" id="PF07228">
    <property type="entry name" value="SpoIIE"/>
    <property type="match status" value="1"/>
</dbReference>
<keyword evidence="2" id="KW-0472">Membrane</keyword>
<keyword evidence="2" id="KW-1133">Transmembrane helix</keyword>
<gene>
    <name evidence="4" type="ORF">GCM10023196_000100</name>
</gene>
<proteinExistence type="predicted"/>
<dbReference type="InterPro" id="IPR036457">
    <property type="entry name" value="PPM-type-like_dom_sf"/>
</dbReference>
<dbReference type="SMART" id="SM00331">
    <property type="entry name" value="PP2C_SIG"/>
    <property type="match status" value="1"/>
</dbReference>
<evidence type="ECO:0000256" key="1">
    <source>
        <dbReference type="ARBA" id="ARBA00022801"/>
    </source>
</evidence>
<keyword evidence="1" id="KW-0378">Hydrolase</keyword>
<keyword evidence="2" id="KW-0812">Transmembrane</keyword>
<dbReference type="SUPFAM" id="SSF81606">
    <property type="entry name" value="PP2C-like"/>
    <property type="match status" value="1"/>
</dbReference>
<protein>
    <submittedName>
        <fullName evidence="4">PP2C family protein-serine/threonine phosphatase</fullName>
    </submittedName>
</protein>
<dbReference type="Gene3D" id="3.60.40.10">
    <property type="entry name" value="PPM-type phosphatase domain"/>
    <property type="match status" value="1"/>
</dbReference>
<evidence type="ECO:0000313" key="4">
    <source>
        <dbReference type="EMBL" id="GAA4619575.1"/>
    </source>
</evidence>
<dbReference type="Proteomes" id="UP001501442">
    <property type="component" value="Unassembled WGS sequence"/>
</dbReference>
<feature type="transmembrane region" description="Helical" evidence="2">
    <location>
        <begin position="59"/>
        <end position="78"/>
    </location>
</feature>
<feature type="transmembrane region" description="Helical" evidence="2">
    <location>
        <begin position="12"/>
        <end position="27"/>
    </location>
</feature>
<feature type="domain" description="PPM-type phosphatase" evidence="3">
    <location>
        <begin position="111"/>
        <end position="334"/>
    </location>
</feature>
<dbReference type="EMBL" id="BAABHK010000001">
    <property type="protein sequence ID" value="GAA4619575.1"/>
    <property type="molecule type" value="Genomic_DNA"/>
</dbReference>
<dbReference type="PANTHER" id="PTHR43156">
    <property type="entry name" value="STAGE II SPORULATION PROTEIN E-RELATED"/>
    <property type="match status" value="1"/>
</dbReference>
<evidence type="ECO:0000256" key="2">
    <source>
        <dbReference type="SAM" id="Phobius"/>
    </source>
</evidence>